<evidence type="ECO:0000313" key="1">
    <source>
        <dbReference type="EMBL" id="JAD91799.1"/>
    </source>
</evidence>
<organism evidence="1">
    <name type="scientific">Arundo donax</name>
    <name type="common">Giant reed</name>
    <name type="synonym">Donax arundinaceus</name>
    <dbReference type="NCBI Taxonomy" id="35708"/>
    <lineage>
        <taxon>Eukaryota</taxon>
        <taxon>Viridiplantae</taxon>
        <taxon>Streptophyta</taxon>
        <taxon>Embryophyta</taxon>
        <taxon>Tracheophyta</taxon>
        <taxon>Spermatophyta</taxon>
        <taxon>Magnoliopsida</taxon>
        <taxon>Liliopsida</taxon>
        <taxon>Poales</taxon>
        <taxon>Poaceae</taxon>
        <taxon>PACMAD clade</taxon>
        <taxon>Arundinoideae</taxon>
        <taxon>Arundineae</taxon>
        <taxon>Arundo</taxon>
    </lineage>
</organism>
<dbReference type="AlphaFoldDB" id="A0A0A9DTA4"/>
<reference evidence="1" key="1">
    <citation type="submission" date="2014-09" db="EMBL/GenBank/DDBJ databases">
        <authorList>
            <person name="Magalhaes I.L.F."/>
            <person name="Oliveira U."/>
            <person name="Santos F.R."/>
            <person name="Vidigal T.H.D.A."/>
            <person name="Brescovit A.D."/>
            <person name="Santos A.J."/>
        </authorList>
    </citation>
    <scope>NUCLEOTIDE SEQUENCE</scope>
    <source>
        <tissue evidence="1">Shoot tissue taken approximately 20 cm above the soil surface</tissue>
    </source>
</reference>
<protein>
    <submittedName>
        <fullName evidence="1">Uncharacterized protein</fullName>
    </submittedName>
</protein>
<sequence>MTRLNKNNKGVQADADILTSTCQRVKCPCKPQSCKKREPQSWRYTVILDQLVQYFKISFLVGIDI</sequence>
<name>A0A0A9DTA4_ARUDO</name>
<dbReference type="EMBL" id="GBRH01206096">
    <property type="protein sequence ID" value="JAD91799.1"/>
    <property type="molecule type" value="Transcribed_RNA"/>
</dbReference>
<proteinExistence type="predicted"/>
<reference evidence="1" key="2">
    <citation type="journal article" date="2015" name="Data Brief">
        <title>Shoot transcriptome of the giant reed, Arundo donax.</title>
        <authorList>
            <person name="Barrero R.A."/>
            <person name="Guerrero F.D."/>
            <person name="Moolhuijzen P."/>
            <person name="Goolsby J.A."/>
            <person name="Tidwell J."/>
            <person name="Bellgard S.E."/>
            <person name="Bellgard M.I."/>
        </authorList>
    </citation>
    <scope>NUCLEOTIDE SEQUENCE</scope>
    <source>
        <tissue evidence="1">Shoot tissue taken approximately 20 cm above the soil surface</tissue>
    </source>
</reference>
<accession>A0A0A9DTA4</accession>